<evidence type="ECO:0000256" key="5">
    <source>
        <dbReference type="ARBA" id="ARBA00022970"/>
    </source>
</evidence>
<evidence type="ECO:0000259" key="10">
    <source>
        <dbReference type="Pfam" id="PF00324"/>
    </source>
</evidence>
<evidence type="ECO:0000256" key="2">
    <source>
        <dbReference type="ARBA" id="ARBA00006983"/>
    </source>
</evidence>
<feature type="transmembrane region" description="Helical" evidence="9">
    <location>
        <begin position="308"/>
        <end position="326"/>
    </location>
</feature>
<comment type="subcellular location">
    <subcellularLocation>
        <location evidence="1">Membrane</location>
        <topology evidence="1">Multi-pass membrane protein</topology>
    </subcellularLocation>
</comment>
<keyword evidence="4 9" id="KW-0812">Transmembrane</keyword>
<feature type="transmembrane region" description="Helical" evidence="9">
    <location>
        <begin position="141"/>
        <end position="162"/>
    </location>
</feature>
<dbReference type="GO" id="GO:0015171">
    <property type="term" value="F:amino acid transmembrane transporter activity"/>
    <property type="evidence" value="ECO:0007669"/>
    <property type="project" value="TreeGrafter"/>
</dbReference>
<feature type="domain" description="Amino acid permease/ SLC12A" evidence="10">
    <location>
        <begin position="69"/>
        <end position="536"/>
    </location>
</feature>
<reference evidence="11" key="1">
    <citation type="submission" date="2023-04" db="EMBL/GenBank/DDBJ databases">
        <title>Ambrosiozyma monospora NBRC 1965.</title>
        <authorList>
            <person name="Ichikawa N."/>
            <person name="Sato H."/>
            <person name="Tonouchi N."/>
        </authorList>
    </citation>
    <scope>NUCLEOTIDE SEQUENCE</scope>
    <source>
        <strain evidence="11">NBRC 1965</strain>
    </source>
</reference>
<dbReference type="FunFam" id="1.20.1740.10:FF:000006">
    <property type="entry name" value="General amino acid permease"/>
    <property type="match status" value="1"/>
</dbReference>
<evidence type="ECO:0000256" key="6">
    <source>
        <dbReference type="ARBA" id="ARBA00022989"/>
    </source>
</evidence>
<feature type="transmembrane region" description="Helical" evidence="9">
    <location>
        <begin position="360"/>
        <end position="385"/>
    </location>
</feature>
<comment type="similarity">
    <text evidence="2">Belongs to the amino acid-polyamine-organocation (APC) superfamily. YAT (TC 2.A.3.10) family.</text>
</comment>
<feature type="transmembrane region" description="Helical" evidence="9">
    <location>
        <begin position="70"/>
        <end position="94"/>
    </location>
</feature>
<dbReference type="PROSITE" id="PS00218">
    <property type="entry name" value="AMINO_ACID_PERMEASE_1"/>
    <property type="match status" value="1"/>
</dbReference>
<feature type="transmembrane region" description="Helical" evidence="9">
    <location>
        <begin position="266"/>
        <end position="287"/>
    </location>
</feature>
<accession>A0A9W7DE54</accession>
<evidence type="ECO:0000256" key="8">
    <source>
        <dbReference type="SAM" id="MobiDB-lite"/>
    </source>
</evidence>
<evidence type="ECO:0000256" key="1">
    <source>
        <dbReference type="ARBA" id="ARBA00004141"/>
    </source>
</evidence>
<name>A0A9W7DE54_AMBMO</name>
<feature type="region of interest" description="Disordered" evidence="8">
    <location>
        <begin position="1"/>
        <end position="24"/>
    </location>
</feature>
<organism evidence="11 12">
    <name type="scientific">Ambrosiozyma monospora</name>
    <name type="common">Yeast</name>
    <name type="synonym">Endomycopsis monosporus</name>
    <dbReference type="NCBI Taxonomy" id="43982"/>
    <lineage>
        <taxon>Eukaryota</taxon>
        <taxon>Fungi</taxon>
        <taxon>Dikarya</taxon>
        <taxon>Ascomycota</taxon>
        <taxon>Saccharomycotina</taxon>
        <taxon>Pichiomycetes</taxon>
        <taxon>Pichiales</taxon>
        <taxon>Pichiaceae</taxon>
        <taxon>Ambrosiozyma</taxon>
    </lineage>
</organism>
<keyword evidence="12" id="KW-1185">Reference proteome</keyword>
<feature type="transmembrane region" description="Helical" evidence="9">
    <location>
        <begin position="182"/>
        <end position="202"/>
    </location>
</feature>
<dbReference type="AlphaFoldDB" id="A0A9W7DE54"/>
<evidence type="ECO:0000256" key="4">
    <source>
        <dbReference type="ARBA" id="ARBA00022692"/>
    </source>
</evidence>
<dbReference type="InterPro" id="IPR050524">
    <property type="entry name" value="APC_YAT"/>
</dbReference>
<feature type="transmembrane region" description="Helical" evidence="9">
    <location>
        <begin position="100"/>
        <end position="120"/>
    </location>
</feature>
<dbReference type="Gene3D" id="1.20.1740.10">
    <property type="entry name" value="Amino acid/polyamine transporter I"/>
    <property type="match status" value="1"/>
</dbReference>
<feature type="transmembrane region" description="Helical" evidence="9">
    <location>
        <begin position="508"/>
        <end position="528"/>
    </location>
</feature>
<keyword evidence="3" id="KW-0813">Transport</keyword>
<comment type="caution">
    <text evidence="11">The sequence shown here is derived from an EMBL/GenBank/DDBJ whole genome shotgun (WGS) entry which is preliminary data.</text>
</comment>
<dbReference type="Proteomes" id="UP001165063">
    <property type="component" value="Unassembled WGS sequence"/>
</dbReference>
<feature type="compositionally biased region" description="Basic and acidic residues" evidence="8">
    <location>
        <begin position="13"/>
        <end position="24"/>
    </location>
</feature>
<dbReference type="PANTHER" id="PTHR43341">
    <property type="entry name" value="AMINO ACID PERMEASE"/>
    <property type="match status" value="1"/>
</dbReference>
<dbReference type="GO" id="GO:0016020">
    <property type="term" value="C:membrane"/>
    <property type="evidence" value="ECO:0007669"/>
    <property type="project" value="UniProtKB-SubCell"/>
</dbReference>
<sequence length="587" mass="65039">MGLLSRSSSSSDDLEKRPKFTKRDSQLSIHTQDYALGIRKSNPYSNIDDLTPTALAEGHQLKKDLKTRHITMIAIGGALGTGLLIGTTSALATAGPASILIAYSIVGLVVYFVMCCLGEMASFIPLPEGFAGYATRYCDEALGFGVGIAYLCKYLIIAPNQLVAGSLVMQYWLSPAKVNPGVWIAIILVIVILINLFGVKFFGEFEFWLSSLKVITVLGLIILLLCIMLGGSPTHDRIGFRYWQDPGAFAPYKKIDNKPLAKFVSFWSVMVTAVFAYLGTELVGITFGEAQNPRHTIKKAIRLTFYRILIFYICSVFLIGCCVAYNDPQLLAAKKSTATASASPFVVAIKNANIDGLPHVINACILIFIFSATNSDLYIATRNLYGLSANGMLPKIFSKTNKNGVPIYSLAFAASFCLLAFMACSSSSKEVFNYFVKVVSILGLLTWISILVTYLYFLKAVKAQGYNRKRDFVYYAPLQPYGAWIALFICCLIAITKNFTVFIHGFEYKSFITGYIGIPIYLIAIFGWKIIKKTKTVKPEEADLVTYKDVIDAETEEFERLEAEKVAERNGKKDASWWYDHSIGYVF</sequence>
<keyword evidence="7 9" id="KW-0472">Membrane</keyword>
<protein>
    <submittedName>
        <fullName evidence="11">Unnamed protein product</fullName>
    </submittedName>
</protein>
<dbReference type="OrthoDB" id="3900342at2759"/>
<keyword evidence="5" id="KW-0029">Amino-acid transport</keyword>
<keyword evidence="6 9" id="KW-1133">Transmembrane helix</keyword>
<evidence type="ECO:0000256" key="3">
    <source>
        <dbReference type="ARBA" id="ARBA00022448"/>
    </source>
</evidence>
<feature type="compositionally biased region" description="Low complexity" evidence="8">
    <location>
        <begin position="1"/>
        <end position="11"/>
    </location>
</feature>
<feature type="transmembrane region" description="Helical" evidence="9">
    <location>
        <begin position="434"/>
        <end position="457"/>
    </location>
</feature>
<evidence type="ECO:0000256" key="7">
    <source>
        <dbReference type="ARBA" id="ARBA00023136"/>
    </source>
</evidence>
<dbReference type="InterPro" id="IPR004840">
    <property type="entry name" value="Amino_acid_permease_CS"/>
</dbReference>
<gene>
    <name evidence="11" type="ORF">Amon01_000102800</name>
</gene>
<dbReference type="PANTHER" id="PTHR43341:SF9">
    <property type="entry name" value="DICARBOXYLIC AMINO ACID PERMEASE"/>
    <property type="match status" value="1"/>
</dbReference>
<evidence type="ECO:0000256" key="9">
    <source>
        <dbReference type="SAM" id="Phobius"/>
    </source>
</evidence>
<dbReference type="EMBL" id="BSXU01000301">
    <property type="protein sequence ID" value="GMG20173.1"/>
    <property type="molecule type" value="Genomic_DNA"/>
</dbReference>
<dbReference type="PIRSF" id="PIRSF006060">
    <property type="entry name" value="AA_transporter"/>
    <property type="match status" value="1"/>
</dbReference>
<evidence type="ECO:0000313" key="11">
    <source>
        <dbReference type="EMBL" id="GMG20173.1"/>
    </source>
</evidence>
<feature type="transmembrane region" description="Helical" evidence="9">
    <location>
        <begin position="478"/>
        <end position="496"/>
    </location>
</feature>
<dbReference type="Pfam" id="PF00324">
    <property type="entry name" value="AA_permease"/>
    <property type="match status" value="1"/>
</dbReference>
<dbReference type="InterPro" id="IPR004841">
    <property type="entry name" value="AA-permease/SLC12A_dom"/>
</dbReference>
<evidence type="ECO:0000313" key="12">
    <source>
        <dbReference type="Proteomes" id="UP001165063"/>
    </source>
</evidence>
<feature type="transmembrane region" description="Helical" evidence="9">
    <location>
        <begin position="214"/>
        <end position="232"/>
    </location>
</feature>
<proteinExistence type="inferred from homology"/>
<feature type="transmembrane region" description="Helical" evidence="9">
    <location>
        <begin position="405"/>
        <end position="428"/>
    </location>
</feature>